<dbReference type="SUPFAM" id="SSF64210">
    <property type="entry name" value="Head-to-tail joining protein W, gpW"/>
    <property type="match status" value="1"/>
</dbReference>
<dbReference type="Gene3D" id="3.30.1580.10">
    <property type="entry name" value="Head-to-tail joining protein W"/>
    <property type="match status" value="1"/>
</dbReference>
<sequence length="83" mass="9164">MTPTECRELYTKMLNDATNAYHQLNTGGSVRVVVDQNGERVEYTAANRQSLLAYIMRLQNALANPNPCAAFMPLPGKPAGFTF</sequence>
<dbReference type="InterPro" id="IPR036626">
    <property type="entry name" value="GpW_sf"/>
</dbReference>
<dbReference type="EMBL" id="MT675124">
    <property type="protein sequence ID" value="QMV29919.1"/>
    <property type="molecule type" value="Genomic_DNA"/>
</dbReference>
<reference evidence="2" key="1">
    <citation type="submission" date="2020-06" db="EMBL/GenBank/DDBJ databases">
        <title>Complete genome sequences of Providencia rettgeri bacteriophages PibeRecoleta, Stilesk and PatoteraRojo.</title>
        <authorList>
            <person name="Batinovic S."/>
            <person name="Chan H.T."/>
            <person name="Stiles J."/>
            <person name="Petrovski S."/>
        </authorList>
    </citation>
    <scope>NUCLEOTIDE SEQUENCE [LARGE SCALE GENOMIC DNA]</scope>
</reference>
<protein>
    <submittedName>
        <fullName evidence="1">Head adapter protein</fullName>
    </submittedName>
</protein>
<dbReference type="Proteomes" id="UP000515430">
    <property type="component" value="Segment"/>
</dbReference>
<dbReference type="InterPro" id="IPR004174">
    <property type="entry name" value="GpW"/>
</dbReference>
<dbReference type="GeneID" id="62682438"/>
<organism evidence="1 2">
    <name type="scientific">Providencia phage vB_PreS-PibeRecoleta</name>
    <dbReference type="NCBI Taxonomy" id="2761109"/>
    <lineage>
        <taxon>Viruses</taxon>
        <taxon>Duplodnaviria</taxon>
        <taxon>Heunggongvirae</taxon>
        <taxon>Uroviricota</taxon>
        <taxon>Caudoviricetes</taxon>
        <taxon>Casjensviridae</taxon>
        <taxon>Redjacvirus</taxon>
        <taxon>Redjacvirus piberecoleta</taxon>
    </lineage>
</organism>
<proteinExistence type="predicted"/>
<dbReference type="RefSeq" id="YP_009999804.1">
    <property type="nucleotide sequence ID" value="NC_053009.1"/>
</dbReference>
<name>A0A7G5B0U6_9CAUD</name>
<dbReference type="Pfam" id="PF02831">
    <property type="entry name" value="gpW"/>
    <property type="match status" value="1"/>
</dbReference>
<dbReference type="KEGG" id="vg:62682438"/>
<keyword evidence="2" id="KW-1185">Reference proteome</keyword>
<evidence type="ECO:0000313" key="1">
    <source>
        <dbReference type="EMBL" id="QMV29919.1"/>
    </source>
</evidence>
<evidence type="ECO:0000313" key="2">
    <source>
        <dbReference type="Proteomes" id="UP000515430"/>
    </source>
</evidence>
<accession>A0A7G5B0U6</accession>
<dbReference type="GO" id="GO:0019058">
    <property type="term" value="P:viral life cycle"/>
    <property type="evidence" value="ECO:0007669"/>
    <property type="project" value="InterPro"/>
</dbReference>